<feature type="compositionally biased region" description="Basic and acidic residues" evidence="1">
    <location>
        <begin position="1388"/>
        <end position="1403"/>
    </location>
</feature>
<dbReference type="EMBL" id="HF935215">
    <property type="protein sequence ID" value="CCX04704.1"/>
    <property type="molecule type" value="Genomic_DNA"/>
</dbReference>
<feature type="region of interest" description="Disordered" evidence="1">
    <location>
        <begin position="529"/>
        <end position="599"/>
    </location>
</feature>
<feature type="compositionally biased region" description="Basic and acidic residues" evidence="1">
    <location>
        <begin position="1162"/>
        <end position="1176"/>
    </location>
</feature>
<feature type="compositionally biased region" description="Polar residues" evidence="1">
    <location>
        <begin position="1028"/>
        <end position="1047"/>
    </location>
</feature>
<gene>
    <name evidence="2" type="ORF">PCON_03368</name>
</gene>
<name>U4KYK7_PYROM</name>
<feature type="region of interest" description="Disordered" evidence="1">
    <location>
        <begin position="1333"/>
        <end position="1420"/>
    </location>
</feature>
<evidence type="ECO:0000256" key="1">
    <source>
        <dbReference type="SAM" id="MobiDB-lite"/>
    </source>
</evidence>
<reference evidence="2 3" key="1">
    <citation type="journal article" date="2013" name="PLoS Genet.">
        <title>The genome and development-dependent transcriptomes of Pyronema confluens: a window into fungal evolution.</title>
        <authorList>
            <person name="Traeger S."/>
            <person name="Altegoer F."/>
            <person name="Freitag M."/>
            <person name="Gabaldon T."/>
            <person name="Kempken F."/>
            <person name="Kumar A."/>
            <person name="Marcet-Houben M."/>
            <person name="Poggeler S."/>
            <person name="Stajich J.E."/>
            <person name="Nowrousian M."/>
        </authorList>
    </citation>
    <scope>NUCLEOTIDE SEQUENCE [LARGE SCALE GENOMIC DNA]</scope>
    <source>
        <strain evidence="3">CBS 100304</strain>
        <tissue evidence="2">Vegetative mycelium</tissue>
    </source>
</reference>
<feature type="compositionally biased region" description="Pro residues" evidence="1">
    <location>
        <begin position="496"/>
        <end position="505"/>
    </location>
</feature>
<evidence type="ECO:0000313" key="2">
    <source>
        <dbReference type="EMBL" id="CCX04704.1"/>
    </source>
</evidence>
<feature type="region of interest" description="Disordered" evidence="1">
    <location>
        <begin position="1572"/>
        <end position="1671"/>
    </location>
</feature>
<feature type="compositionally biased region" description="Low complexity" evidence="1">
    <location>
        <begin position="85"/>
        <end position="95"/>
    </location>
</feature>
<feature type="compositionally biased region" description="Polar residues" evidence="1">
    <location>
        <begin position="65"/>
        <end position="84"/>
    </location>
</feature>
<feature type="region of interest" description="Disordered" evidence="1">
    <location>
        <begin position="493"/>
        <end position="512"/>
    </location>
</feature>
<feature type="compositionally biased region" description="Polar residues" evidence="1">
    <location>
        <begin position="1110"/>
        <end position="1125"/>
    </location>
</feature>
<dbReference type="STRING" id="1076935.U4KYK7"/>
<feature type="compositionally biased region" description="Polar residues" evidence="1">
    <location>
        <begin position="151"/>
        <end position="160"/>
    </location>
</feature>
<keyword evidence="3" id="KW-1185">Reference proteome</keyword>
<feature type="compositionally biased region" description="Acidic residues" evidence="1">
    <location>
        <begin position="1927"/>
        <end position="1964"/>
    </location>
</feature>
<feature type="compositionally biased region" description="Basic and acidic residues" evidence="1">
    <location>
        <begin position="1624"/>
        <end position="1633"/>
    </location>
</feature>
<feature type="compositionally biased region" description="Basic residues" evidence="1">
    <location>
        <begin position="189"/>
        <end position="198"/>
    </location>
</feature>
<feature type="compositionally biased region" description="Pro residues" evidence="1">
    <location>
        <begin position="570"/>
        <end position="581"/>
    </location>
</feature>
<evidence type="ECO:0000313" key="3">
    <source>
        <dbReference type="Proteomes" id="UP000018144"/>
    </source>
</evidence>
<feature type="compositionally biased region" description="Basic residues" evidence="1">
    <location>
        <begin position="411"/>
        <end position="420"/>
    </location>
</feature>
<feature type="compositionally biased region" description="Acidic residues" evidence="1">
    <location>
        <begin position="1587"/>
        <end position="1605"/>
    </location>
</feature>
<feature type="compositionally biased region" description="Acidic residues" evidence="1">
    <location>
        <begin position="1353"/>
        <end position="1364"/>
    </location>
</feature>
<feature type="compositionally biased region" description="Basic and acidic residues" evidence="1">
    <location>
        <begin position="1082"/>
        <end position="1096"/>
    </location>
</feature>
<feature type="compositionally biased region" description="Basic and acidic residues" evidence="1">
    <location>
        <begin position="1776"/>
        <end position="1785"/>
    </location>
</feature>
<feature type="compositionally biased region" description="Polar residues" evidence="1">
    <location>
        <begin position="108"/>
        <end position="143"/>
    </location>
</feature>
<feature type="compositionally biased region" description="Polar residues" evidence="1">
    <location>
        <begin position="809"/>
        <end position="823"/>
    </location>
</feature>
<feature type="compositionally biased region" description="Polar residues" evidence="1">
    <location>
        <begin position="241"/>
        <end position="250"/>
    </location>
</feature>
<organism evidence="2 3">
    <name type="scientific">Pyronema omphalodes (strain CBS 100304)</name>
    <name type="common">Pyronema confluens</name>
    <dbReference type="NCBI Taxonomy" id="1076935"/>
    <lineage>
        <taxon>Eukaryota</taxon>
        <taxon>Fungi</taxon>
        <taxon>Dikarya</taxon>
        <taxon>Ascomycota</taxon>
        <taxon>Pezizomycotina</taxon>
        <taxon>Pezizomycetes</taxon>
        <taxon>Pezizales</taxon>
        <taxon>Pyronemataceae</taxon>
        <taxon>Pyronema</taxon>
    </lineage>
</organism>
<proteinExistence type="predicted"/>
<protein>
    <submittedName>
        <fullName evidence="2">Uncharacterized protein</fullName>
    </submittedName>
</protein>
<feature type="region of interest" description="Disordered" evidence="1">
    <location>
        <begin position="396"/>
        <end position="423"/>
    </location>
</feature>
<feature type="compositionally biased region" description="Basic and acidic residues" evidence="1">
    <location>
        <begin position="1129"/>
        <end position="1142"/>
    </location>
</feature>
<feature type="compositionally biased region" description="Basic and acidic residues" evidence="1">
    <location>
        <begin position="1866"/>
        <end position="1884"/>
    </location>
</feature>
<feature type="region of interest" description="Disordered" evidence="1">
    <location>
        <begin position="1"/>
        <end position="162"/>
    </location>
</feature>
<feature type="compositionally biased region" description="Acidic residues" evidence="1">
    <location>
        <begin position="1713"/>
        <end position="1741"/>
    </location>
</feature>
<feature type="region of interest" description="Disordered" evidence="1">
    <location>
        <begin position="768"/>
        <end position="823"/>
    </location>
</feature>
<accession>U4KYK7</accession>
<sequence length="1988" mass="223637">MSRHPFFKDIPTPPPPGFETLIPDATPATDNQPPDGSQLPVPDTLQAEFEIPVETTPRIFPPPLSRQQTGASIPSDTTPQYRHTQSGQSNASSGGSHTGTPQREPAHTSRQQTGADISSDTTPQYRHTQPGQSNVFSGVSNTGIPRPGLVNTHTSSSGNQRLEYGRIVEQLRHPRLPRHRPANYFAYGHPHHHRRRSFQRPESLLGTGEASGSDPRLAEVQFNTYILPVSPPRRETRSNSRPDITAPNRSTEPDAVNSADNPIKPVPPPPRPANGRRRRMDYFDPAWVPRPVHENQPTPRPDQRGPRVHQRVNEPPGRNSQGPGENTLPPLDLARDYYPILGSDSQPIRYQMYGKANQRLPCNDRAAYQHALPSIADVVHEPTPDEQPEPLMNDPFGAQGASLLPDPTRNPRSKLKRKRNSSYDEGYDIRQANRVTVEFGHTHQLNPGNNIIQPGPNDNVTFPDAPVPPHPVAENIGSVPFLDALVYLYQEAPNFDPTPPPPAPVFPHTAAQNPELAPTHSALGCYAQRQGTQPQNPAPSVNPQPQNPAPPGNSQPRRRTRTRAGHTPVYPQPRDPGPAPVGPLQVFPVDPQHQSLDNQPALDVDPEIERRIALDTASMDRSLGIDRGRPILNHDAGMDYRQQAMDTQTSLDFYRDMHRQIAMDSAAMDRSLVIDRERPILNADAGIDDRQQTMDRRRARRLSPDVTGVAMEVAQDARIEPNRQLAQDIQANPDPNVAQDRQLARDHLVAQNLHTFLNSHISPNLGPSGYASVDHLQPQPLNPVRDSHRPPKRQRQDPNLPDTRFPALSPTSRSRNIPPTTASLYPLHHLAPSGDKVWHATVKVNRTLSEEKLKATKLEAERDQFRQQNFEHVRQYFRHQQERPSTAGNLNQRRRVGRAEREYFRHREEAVRNPFRRTSSDTLRDFVRRKRRPPGGFYQLQMCEDSRDYYGQRPPRVYYQQRQYEDSRDYYGQRPPSIYYQRQQYEHSGDYYRRPAPEESGDYYQQQPPEVDDNPYLGPAAFEVSRDSFGQQASGDSGEYFQQQSPEPSWDRFGRWPSGPPIDFFQQQRSDPSREYFGQRPPDARDDVQQRPDEASRVYFYQRPAEASREQQVPGTSREYFQQETYEAFEDRVGRRPSREPIDFFQQQRSDPSRGHFGQRPPDARDYIQQRPDEASRGYFWQRPPEASGDRLGRRSSDAFREYFQQQPSEVSGDRFGRRPPGPAADYFGQQASASHSTGFGNFPVATGRQTHGFFDQPYGEEQQMPRWNLPRRVWSGRTINLAQVQGFRDYFQERSSSDQDQSPNQFEEDSDYFQQPTAEALRDYFGHASLSVDPEVENNVDDTNRQAGDLSGEVEEDPGELQEDGGYFQEQASLSGIPEAGSAFGAADRDDHSLSGRDEVSRLDAAQSESGNPEIENAPGAVDRFYHSLSGREEVSRLDAAADIFLQLDSAAGSRQAGNAPSAADRDDLSISGREQAFRLAAAADIVRMQEAVREHHDAVNALDEEASRLIQARRSGLSLHRDSGLEGFAAFVGQRAQPAVAEQAIVVNGTGGEASQQVGLPNGHRTESPIIKQEQASPDGAAVFSEDDEGSEESEDDDDEDESPQLPMNYSIDLDMGVRLPDSPRPEDQLHDQTVVSDEDEDEELVPVGSRGGHHGSREPRENGRGPRWVQYQEGMMFELGARRTAEPSLHRWVGMGVRLPDAEAPQDQPADMDEEVDQSDDVDEEEDQTADVDEDALDSEPPQYQSAERIEIQVPRTAEPSPNEEVETGVRLPDAEAPKDQPADMAEDTPNSEPPQDQGAERNDLDDLLGPEWLNANAFEDNHNPELPQNQPVNTDDAPRSSESMQSIALKTYGDVMSSSEPLQDKAEEKSEKKGEKKNEITDNQSSELSSLPDMQGESEDADGERRSDEQSSRPPSHSTPAPELDEEEHEEEEHEEEEHEEEEHEEEAHDEEEEDDDEEEQEKRRRKSKSFSPYVPSEGEDEDG</sequence>
<dbReference type="Proteomes" id="UP000018144">
    <property type="component" value="Unassembled WGS sequence"/>
</dbReference>
<feature type="compositionally biased region" description="Pro residues" evidence="1">
    <location>
        <begin position="536"/>
        <end position="553"/>
    </location>
</feature>
<feature type="region of interest" description="Disordered" evidence="1">
    <location>
        <begin position="1699"/>
        <end position="1988"/>
    </location>
</feature>
<feature type="region of interest" description="Disordered" evidence="1">
    <location>
        <begin position="185"/>
        <end position="332"/>
    </location>
</feature>
<feature type="region of interest" description="Disordered" evidence="1">
    <location>
        <begin position="879"/>
        <end position="898"/>
    </location>
</feature>
<feature type="compositionally biased region" description="Basic and acidic residues" evidence="1">
    <location>
        <begin position="1658"/>
        <end position="1667"/>
    </location>
</feature>
<dbReference type="OrthoDB" id="5509909at2759"/>
<feature type="region of interest" description="Disordered" evidence="1">
    <location>
        <begin position="991"/>
        <end position="1193"/>
    </location>
</feature>